<comment type="similarity">
    <text evidence="2">Belongs to the TMCO4 family.</text>
</comment>
<feature type="compositionally biased region" description="Low complexity" evidence="6">
    <location>
        <begin position="836"/>
        <end position="848"/>
    </location>
</feature>
<feature type="transmembrane region" description="Helical" evidence="7">
    <location>
        <begin position="473"/>
        <end position="491"/>
    </location>
</feature>
<feature type="compositionally biased region" description="Polar residues" evidence="6">
    <location>
        <begin position="1"/>
        <end position="35"/>
    </location>
</feature>
<feature type="compositionally biased region" description="Polar residues" evidence="6">
    <location>
        <begin position="806"/>
        <end position="829"/>
    </location>
</feature>
<evidence type="ECO:0000256" key="4">
    <source>
        <dbReference type="ARBA" id="ARBA00022989"/>
    </source>
</evidence>
<dbReference type="EMBL" id="KV922175">
    <property type="protein sequence ID" value="ORE01157.1"/>
    <property type="molecule type" value="Genomic_DNA"/>
</dbReference>
<comment type="subcellular location">
    <subcellularLocation>
        <location evidence="1">Membrane</location>
        <topology evidence="1">Multi-pass membrane protein</topology>
    </subcellularLocation>
</comment>
<proteinExistence type="inferred from homology"/>
<sequence length="916" mass="99598">MTQSPLNEETNSINDQLSTSSTSCHTETGVHNETLSNDDEQHTQPLTAELLAEQNELNKVLPTPNAIRAWAADLPEVPDSVQPVLTSSHVFEVDMNQTNAGTIHETKDVFTETQKIAYIGLCYLTSLEVVHDYQGKEFAMARMSADNWQRKLMRMLYAHMDISGEEIKMIESLSKHSILPTDLVHQFTSQGDTAEVKLDDFVKSNNVIDDDKVIIDLRWTVMCDLFLICLSNENYDARSRVFVARIASYLSLDWFQVIGFEKRIAEHLLQDVSWETETVNSVATTMTSMTMTNAEGDGSIKSDAERYGRNKQRKKRRYVMVGLATIGGGLILGLSAGLMAPVIAGGLGVILSTVGVTGTASFLGGTAGIALITGGATVAGGRLGGRSMSRRMKSINTFDFLPIHSEDNVSCIVTINGWLSNKEKEEASLPFSTLDAIMGDHYTLYWEPEMLEELGSAFKILATEAVTFSIQQALAHTIMGALLSGLAWPLALTKIGYMVDNPWANALDRSKVAGLVLADVLMNRNLGSRPITLVGYSLGARVIFYCLLELARMKAYGLVENVVLFGTPVSASKAQWKECTTVVSGRFVNGYATNDWLLGFLFRTSTAGLGNIAGLRPLSHIEGNRVQNLDCTDLVTGHLSYRTSMPKLLKRAGFMVSSEELPIPKEKSTGGIVSFIKPKKGNLEGEIPETETKNKQIDSVKMTTSLSSLSSGKASIQIAPKATSSEPSDCDRNSSSSDLIPTPSTTSTIPSISSNEKKETTDYEIIADIIANATAAASSKSGTYSSLSSGKASIATETTKQHRRSTLTNLFSSNRPRSNSAAKAPMTSNSHHKRQSTGSSTSSSNSHRSSLIFGASLFGIKKKAEEEDPAKRELRDAGVEVKEIKSTLGCLVVPKEVSNPMPQVKLELPQHARLNR</sequence>
<dbReference type="InterPro" id="IPR007941">
    <property type="entry name" value="DUF726"/>
</dbReference>
<name>A0A1X0QN30_RHIZD</name>
<feature type="region of interest" description="Disordered" evidence="6">
    <location>
        <begin position="1"/>
        <end position="42"/>
    </location>
</feature>
<evidence type="ECO:0000256" key="5">
    <source>
        <dbReference type="ARBA" id="ARBA00023136"/>
    </source>
</evidence>
<organism evidence="8">
    <name type="scientific">Rhizopus microsporus var. microsporus</name>
    <dbReference type="NCBI Taxonomy" id="86635"/>
    <lineage>
        <taxon>Eukaryota</taxon>
        <taxon>Fungi</taxon>
        <taxon>Fungi incertae sedis</taxon>
        <taxon>Mucoromycota</taxon>
        <taxon>Mucoromycotina</taxon>
        <taxon>Mucoromycetes</taxon>
        <taxon>Mucorales</taxon>
        <taxon>Mucorineae</taxon>
        <taxon>Rhizopodaceae</taxon>
        <taxon>Rhizopus</taxon>
    </lineage>
</organism>
<feature type="compositionally biased region" description="Low complexity" evidence="6">
    <location>
        <begin position="780"/>
        <end position="793"/>
    </location>
</feature>
<dbReference type="SUPFAM" id="SSF53474">
    <property type="entry name" value="alpha/beta-Hydrolases"/>
    <property type="match status" value="1"/>
</dbReference>
<dbReference type="GO" id="GO:0016020">
    <property type="term" value="C:membrane"/>
    <property type="evidence" value="ECO:0007669"/>
    <property type="project" value="UniProtKB-SubCell"/>
</dbReference>
<evidence type="ECO:0000256" key="6">
    <source>
        <dbReference type="SAM" id="MobiDB-lite"/>
    </source>
</evidence>
<evidence type="ECO:0000256" key="7">
    <source>
        <dbReference type="SAM" id="Phobius"/>
    </source>
</evidence>
<dbReference type="PANTHER" id="PTHR17920:SF3">
    <property type="entry name" value="TRANSMEMBRANE AND COILED-COIL DOMAIN-CONTAINING PROTEIN 4"/>
    <property type="match status" value="1"/>
</dbReference>
<protein>
    <submittedName>
        <fullName evidence="8">DUF726-domain-containing protein</fullName>
    </submittedName>
</protein>
<feature type="transmembrane region" description="Helical" evidence="7">
    <location>
        <begin position="360"/>
        <end position="383"/>
    </location>
</feature>
<reference evidence="8" key="1">
    <citation type="journal article" date="2016" name="Proc. Natl. Acad. Sci. U.S.A.">
        <title>Lipid metabolic changes in an early divergent fungus govern the establishment of a mutualistic symbiosis with endobacteria.</title>
        <authorList>
            <person name="Lastovetsky O.A."/>
            <person name="Gaspar M.L."/>
            <person name="Mondo S.J."/>
            <person name="LaButti K.M."/>
            <person name="Sandor L."/>
            <person name="Grigoriev I.V."/>
            <person name="Henry S.A."/>
            <person name="Pawlowska T.E."/>
        </authorList>
    </citation>
    <scope>NUCLEOTIDE SEQUENCE [LARGE SCALE GENOMIC DNA]</scope>
    <source>
        <strain evidence="8">ATCC 52814</strain>
    </source>
</reference>
<dbReference type="Proteomes" id="UP000242414">
    <property type="component" value="Unassembled WGS sequence"/>
</dbReference>
<keyword evidence="5 7" id="KW-0472">Membrane</keyword>
<feature type="compositionally biased region" description="Low complexity" evidence="6">
    <location>
        <begin position="734"/>
        <end position="754"/>
    </location>
</feature>
<feature type="region of interest" description="Disordered" evidence="6">
    <location>
        <begin position="780"/>
        <end position="848"/>
    </location>
</feature>
<keyword evidence="3 7" id="KW-0812">Transmembrane</keyword>
<evidence type="ECO:0000313" key="8">
    <source>
        <dbReference type="EMBL" id="ORE01157.1"/>
    </source>
</evidence>
<dbReference type="PANTHER" id="PTHR17920">
    <property type="entry name" value="TRANSMEMBRANE AND COILED-COIL DOMAIN-CONTAINING PROTEIN 4 TMCO4"/>
    <property type="match status" value="1"/>
</dbReference>
<feature type="transmembrane region" description="Helical" evidence="7">
    <location>
        <begin position="318"/>
        <end position="340"/>
    </location>
</feature>
<evidence type="ECO:0000256" key="1">
    <source>
        <dbReference type="ARBA" id="ARBA00004141"/>
    </source>
</evidence>
<gene>
    <name evidence="8" type="ORF">BCV72DRAFT_83604</name>
</gene>
<evidence type="ECO:0000256" key="3">
    <source>
        <dbReference type="ARBA" id="ARBA00022692"/>
    </source>
</evidence>
<dbReference type="AlphaFoldDB" id="A0A1X0QN30"/>
<evidence type="ECO:0000256" key="2">
    <source>
        <dbReference type="ARBA" id="ARBA00009824"/>
    </source>
</evidence>
<accession>A0A1X0QN30</accession>
<dbReference type="VEuPathDB" id="FungiDB:BCV72DRAFT_83604"/>
<dbReference type="InterPro" id="IPR029058">
    <property type="entry name" value="AB_hydrolase_fold"/>
</dbReference>
<feature type="region of interest" description="Disordered" evidence="6">
    <location>
        <begin position="711"/>
        <end position="758"/>
    </location>
</feature>
<keyword evidence="4 7" id="KW-1133">Transmembrane helix</keyword>
<dbReference type="OrthoDB" id="277931at2759"/>
<dbReference type="Pfam" id="PF05277">
    <property type="entry name" value="DUF726"/>
    <property type="match status" value="1"/>
</dbReference>